<name>A0AA36GF33_CYLNA</name>
<feature type="domain" description="NOG C-terminal" evidence="2">
    <location>
        <begin position="83"/>
        <end position="123"/>
    </location>
</feature>
<reference evidence="3" key="1">
    <citation type="submission" date="2023-07" db="EMBL/GenBank/DDBJ databases">
        <authorList>
            <consortium name="CYATHOMIX"/>
        </authorList>
    </citation>
    <scope>NUCLEOTIDE SEQUENCE</scope>
    <source>
        <strain evidence="3">N/A</strain>
    </source>
</reference>
<dbReference type="Pfam" id="PF08155">
    <property type="entry name" value="NOGCT"/>
    <property type="match status" value="1"/>
</dbReference>
<dbReference type="AlphaFoldDB" id="A0AA36GF33"/>
<dbReference type="EMBL" id="CATQJL010000001">
    <property type="protein sequence ID" value="CAJ0588623.1"/>
    <property type="molecule type" value="Genomic_DNA"/>
</dbReference>
<evidence type="ECO:0000256" key="1">
    <source>
        <dbReference type="SAM" id="MobiDB-lite"/>
    </source>
</evidence>
<protein>
    <recommendedName>
        <fullName evidence="2">NOG C-terminal domain-containing protein</fullName>
    </recommendedName>
</protein>
<dbReference type="Proteomes" id="UP001176961">
    <property type="component" value="Unassembled WGS sequence"/>
</dbReference>
<feature type="region of interest" description="Disordered" evidence="1">
    <location>
        <begin position="176"/>
        <end position="198"/>
    </location>
</feature>
<evidence type="ECO:0000313" key="4">
    <source>
        <dbReference type="Proteomes" id="UP001176961"/>
    </source>
</evidence>
<dbReference type="InterPro" id="IPR012973">
    <property type="entry name" value="NOG_C"/>
</dbReference>
<proteinExistence type="predicted"/>
<gene>
    <name evidence="3" type="ORF">CYNAS_LOCUS606</name>
</gene>
<keyword evidence="4" id="KW-1185">Reference proteome</keyword>
<evidence type="ECO:0000259" key="2">
    <source>
        <dbReference type="Pfam" id="PF08155"/>
    </source>
</evidence>
<accession>A0AA36GF33</accession>
<sequence>MFGPQRSVPGTHILSWSSAFSHDMLPLDGYVLFMPAKLSSSNRLCLRDKVRAPFIPPAVLQRKQRMQVDNSSRRDEIGTRIGRRVYLVDLKKHYLFKNPEEKYDTVPEIWEGHNIADFVDPEIEKKLADLLAEEELREKAGEYDSDLDSDDEETKEKLELAKQIREKEKLMALENHMNKSKAESQVSRLSVRKQERSMGRLEEQMQELGVEVNLIPF</sequence>
<evidence type="ECO:0000313" key="3">
    <source>
        <dbReference type="EMBL" id="CAJ0588623.1"/>
    </source>
</evidence>
<comment type="caution">
    <text evidence="3">The sequence shown here is derived from an EMBL/GenBank/DDBJ whole genome shotgun (WGS) entry which is preliminary data.</text>
</comment>
<organism evidence="3 4">
    <name type="scientific">Cylicocyclus nassatus</name>
    <name type="common">Nematode worm</name>
    <dbReference type="NCBI Taxonomy" id="53992"/>
    <lineage>
        <taxon>Eukaryota</taxon>
        <taxon>Metazoa</taxon>
        <taxon>Ecdysozoa</taxon>
        <taxon>Nematoda</taxon>
        <taxon>Chromadorea</taxon>
        <taxon>Rhabditida</taxon>
        <taxon>Rhabditina</taxon>
        <taxon>Rhabditomorpha</taxon>
        <taxon>Strongyloidea</taxon>
        <taxon>Strongylidae</taxon>
        <taxon>Cylicocyclus</taxon>
    </lineage>
</organism>